<accession>A0A6A6DH34</accession>
<evidence type="ECO:0000313" key="2">
    <source>
        <dbReference type="Proteomes" id="UP000800200"/>
    </source>
</evidence>
<proteinExistence type="predicted"/>
<name>A0A6A6DH34_9PEZI</name>
<sequence>MSSVPSPVLTELCQHLDKVWLDPTTTLDEQLLEKCELYTTTPEYLSQQWKPWRPLFTQIAMVLTKLQQDPSPLIHFALKLTAPYHFEDVKGAEFEMGLGLAAKPFHPLILSLLEKASANGSDAQTLANRPTVIQAVVRLWLCTDDTGIATKAGDLLVSLLRVSKSEPDSVDPPGVGIYGRGPIWKRLFEDKDVYHLFYLFCSLKDLPSGSETPLSKRDKTIAQARLLEWLPKVGAIDWDSVTASHHPEVEQQVGLNAGEGLLDFAAKHMVDTADDLLMHMSLINFFSDLISTVRTHPPLSSGDSSLSLEFLKQQGIHKQIIDFHTTDIPGVEHSFLSSRTANYISVYASTYPDYFESSPEVKVIQQQLERSIRKCEHDDLHILASMPRTSLVPRTSAGLAWDECLLLGIPITRTNSDALKTLATVFHGPLQEEITFPPPATTSEHPSRHATEQIYARLLTSLYYTRNTSLFTDIIRHADTIAMKDNALAALILVRALITANWSTASSSDADPILLRLQEFPKTGLDLILDPTISGGVLPYLLKPATTFSNLVGGRGDAENAAYQVAMAKFDVLKCLGERLEKAGGRQDVVGIVRRRVAEGPWGVGGAAGSRIGTLEL</sequence>
<keyword evidence="2" id="KW-1185">Reference proteome</keyword>
<protein>
    <submittedName>
        <fullName evidence="1">Uncharacterized protein</fullName>
    </submittedName>
</protein>
<gene>
    <name evidence="1" type="ORF">K469DRAFT_696379</name>
</gene>
<reference evidence="1" key="1">
    <citation type="journal article" date="2020" name="Stud. Mycol.">
        <title>101 Dothideomycetes genomes: a test case for predicting lifestyles and emergence of pathogens.</title>
        <authorList>
            <person name="Haridas S."/>
            <person name="Albert R."/>
            <person name="Binder M."/>
            <person name="Bloem J."/>
            <person name="Labutti K."/>
            <person name="Salamov A."/>
            <person name="Andreopoulos B."/>
            <person name="Baker S."/>
            <person name="Barry K."/>
            <person name="Bills G."/>
            <person name="Bluhm B."/>
            <person name="Cannon C."/>
            <person name="Castanera R."/>
            <person name="Culley D."/>
            <person name="Daum C."/>
            <person name="Ezra D."/>
            <person name="Gonzalez J."/>
            <person name="Henrissat B."/>
            <person name="Kuo A."/>
            <person name="Liang C."/>
            <person name="Lipzen A."/>
            <person name="Lutzoni F."/>
            <person name="Magnuson J."/>
            <person name="Mondo S."/>
            <person name="Nolan M."/>
            <person name="Ohm R."/>
            <person name="Pangilinan J."/>
            <person name="Park H.-J."/>
            <person name="Ramirez L."/>
            <person name="Alfaro M."/>
            <person name="Sun H."/>
            <person name="Tritt A."/>
            <person name="Yoshinaga Y."/>
            <person name="Zwiers L.-H."/>
            <person name="Turgeon B."/>
            <person name="Goodwin S."/>
            <person name="Spatafora J."/>
            <person name="Crous P."/>
            <person name="Grigoriev I."/>
        </authorList>
    </citation>
    <scope>NUCLEOTIDE SEQUENCE</scope>
    <source>
        <strain evidence="1">CBS 207.26</strain>
    </source>
</reference>
<evidence type="ECO:0000313" key="1">
    <source>
        <dbReference type="EMBL" id="KAF2177758.1"/>
    </source>
</evidence>
<dbReference type="EMBL" id="ML994684">
    <property type="protein sequence ID" value="KAF2177758.1"/>
    <property type="molecule type" value="Genomic_DNA"/>
</dbReference>
<dbReference type="OrthoDB" id="4538483at2759"/>
<dbReference type="AlphaFoldDB" id="A0A6A6DH34"/>
<organism evidence="1 2">
    <name type="scientific">Zopfia rhizophila CBS 207.26</name>
    <dbReference type="NCBI Taxonomy" id="1314779"/>
    <lineage>
        <taxon>Eukaryota</taxon>
        <taxon>Fungi</taxon>
        <taxon>Dikarya</taxon>
        <taxon>Ascomycota</taxon>
        <taxon>Pezizomycotina</taxon>
        <taxon>Dothideomycetes</taxon>
        <taxon>Dothideomycetes incertae sedis</taxon>
        <taxon>Zopfiaceae</taxon>
        <taxon>Zopfia</taxon>
    </lineage>
</organism>
<dbReference type="Proteomes" id="UP000800200">
    <property type="component" value="Unassembled WGS sequence"/>
</dbReference>